<comment type="caution">
    <text evidence="1">The sequence shown here is derived from an EMBL/GenBank/DDBJ whole genome shotgun (WGS) entry which is preliminary data.</text>
</comment>
<sequence length="143" mass="16141">MGGVVLTRSRAEEEALKSHPIMSLHASYSVMMDVRYAIPQGKKGCRINLTTFSWVLWPLAGLGSHRYVRIRGLHFPWIVVIVPLRRISGYSARVKPRRPRRVSVVLLRNRTGARPLVANRPVRLNRTTKPTAEVCLVGHTSPL</sequence>
<name>A0A426ZR93_ENSVE</name>
<dbReference type="EMBL" id="AMZH03005385">
    <property type="protein sequence ID" value="RRT66536.1"/>
    <property type="molecule type" value="Genomic_DNA"/>
</dbReference>
<organism evidence="1 2">
    <name type="scientific">Ensete ventricosum</name>
    <name type="common">Abyssinian banana</name>
    <name type="synonym">Musa ensete</name>
    <dbReference type="NCBI Taxonomy" id="4639"/>
    <lineage>
        <taxon>Eukaryota</taxon>
        <taxon>Viridiplantae</taxon>
        <taxon>Streptophyta</taxon>
        <taxon>Embryophyta</taxon>
        <taxon>Tracheophyta</taxon>
        <taxon>Spermatophyta</taxon>
        <taxon>Magnoliopsida</taxon>
        <taxon>Liliopsida</taxon>
        <taxon>Zingiberales</taxon>
        <taxon>Musaceae</taxon>
        <taxon>Ensete</taxon>
    </lineage>
</organism>
<gene>
    <name evidence="1" type="ORF">B296_00009346</name>
</gene>
<proteinExistence type="predicted"/>
<reference evidence="1 2" key="1">
    <citation type="journal article" date="2014" name="Agronomy (Basel)">
        <title>A Draft Genome Sequence for Ensete ventricosum, the Drought-Tolerant Tree Against Hunger.</title>
        <authorList>
            <person name="Harrison J."/>
            <person name="Moore K.A."/>
            <person name="Paszkiewicz K."/>
            <person name="Jones T."/>
            <person name="Grant M."/>
            <person name="Ambacheew D."/>
            <person name="Muzemil S."/>
            <person name="Studholme D.J."/>
        </authorList>
    </citation>
    <scope>NUCLEOTIDE SEQUENCE [LARGE SCALE GENOMIC DNA]</scope>
</reference>
<dbReference type="Proteomes" id="UP000287651">
    <property type="component" value="Unassembled WGS sequence"/>
</dbReference>
<evidence type="ECO:0000313" key="1">
    <source>
        <dbReference type="EMBL" id="RRT66536.1"/>
    </source>
</evidence>
<dbReference type="AlphaFoldDB" id="A0A426ZR93"/>
<protein>
    <submittedName>
        <fullName evidence="1">Uncharacterized protein</fullName>
    </submittedName>
</protein>
<accession>A0A426ZR93</accession>
<evidence type="ECO:0000313" key="2">
    <source>
        <dbReference type="Proteomes" id="UP000287651"/>
    </source>
</evidence>